<feature type="domain" description="P/Homo B" evidence="8">
    <location>
        <begin position="586"/>
        <end position="728"/>
    </location>
</feature>
<evidence type="ECO:0000256" key="3">
    <source>
        <dbReference type="ARBA" id="ARBA00022801"/>
    </source>
</evidence>
<dbReference type="OrthoDB" id="133445at2157"/>
<organism evidence="9 10">
    <name type="scientific">Candidatus Methanoperedens nitratireducens</name>
    <dbReference type="NCBI Taxonomy" id="1392998"/>
    <lineage>
        <taxon>Archaea</taxon>
        <taxon>Methanobacteriati</taxon>
        <taxon>Methanobacteriota</taxon>
        <taxon>Stenosarchaea group</taxon>
        <taxon>Methanomicrobia</taxon>
        <taxon>Methanosarcinales</taxon>
        <taxon>ANME-2 cluster</taxon>
        <taxon>Candidatus Methanoperedentaceae</taxon>
        <taxon>Candidatus Methanoperedens</taxon>
    </lineage>
</organism>
<dbReference type="InterPro" id="IPR015500">
    <property type="entry name" value="Peptidase_S8_subtilisin-rel"/>
</dbReference>
<dbReference type="EMBL" id="JMIY01000007">
    <property type="protein sequence ID" value="KCZ71055.1"/>
    <property type="molecule type" value="Genomic_DNA"/>
</dbReference>
<dbReference type="InterPro" id="IPR023828">
    <property type="entry name" value="Peptidase_S8_Ser-AS"/>
</dbReference>
<proteinExistence type="inferred from homology"/>
<comment type="similarity">
    <text evidence="1 6">Belongs to the peptidase S8 family.</text>
</comment>
<dbReference type="Gene3D" id="2.60.120.1290">
    <property type="match status" value="1"/>
</dbReference>
<dbReference type="PANTHER" id="PTHR43399">
    <property type="entry name" value="SUBTILISIN-RELATED"/>
    <property type="match status" value="1"/>
</dbReference>
<dbReference type="InterPro" id="IPR051048">
    <property type="entry name" value="Peptidase_S8/S53_subtilisin"/>
</dbReference>
<dbReference type="Pfam" id="PF00082">
    <property type="entry name" value="Peptidase_S8"/>
    <property type="match status" value="1"/>
</dbReference>
<dbReference type="InterPro" id="IPR002884">
    <property type="entry name" value="P_dom"/>
</dbReference>
<dbReference type="AlphaFoldDB" id="A0A062V6M8"/>
<evidence type="ECO:0000313" key="10">
    <source>
        <dbReference type="Proteomes" id="UP000027153"/>
    </source>
</evidence>
<sequence length="728" mass="80363">MAQKKKVEGIEIEETGINTDMDPKLQRIVQNFRRKAKHRPYLISKSDTGEEEIDVILKLKDPNIPVDGLKIRTVVGQLVTGSVLISKIEDVRKHENVLSMKAPVQIRESLDATVPEIHADPQSLEQLQAGSPDGSGVIIGIVDYMCDFNHNDFRNEDGTSRVLFLWDQAGGPDEKSPEGYGYGREFNKADLDRALKDRFPIDYLKYYLEAGSHGTHVMGIAAGNGRAIGRYAGVAPEADIIFVDADINDISWRGSGVLDSSFGDSVKLCEAVNYIFDRATKLNRPAVVNISLGTNGGPHDGTSLVEQYFDQLLGSNNRAIVIAAGNSYEDRIHTCGKIEQDQPVKLEWEIGQNDVTDNELEIWYSGKDELEVELITPSKKSLGRVPLGKSIGGSFEGKEVLLVAHRKNDPNNHENHIDIFLSGNFGFGKWDVILHPVNITNGTFYAWIERDDWGQSSFSSNTSKPCHTIGSISTGKLPVVVGSYDPRDPDRKTSSFSSAGPTRDDREKPEVSAPGHRIWSARSRSQSIIEMSGTSMAAPAVTGTIALLMQAAKNEGKELGIQKIREIITDTSRKLPPPKGIFDFRYGNGRICACEIIKSILDHDTTEDNVIRQEIELGAKIPFGSIKSSMSIIGNRQIKDIKVGVNITHSFIGDLTLDLISPGGSSVRLHDREGGWRDNIIKTYTIQDTPELSRFIGENAGGDWILNVADLDYLSQGNFNKWSLEIEF</sequence>
<feature type="active site" description="Charge relay system" evidence="5 6">
    <location>
        <position position="535"/>
    </location>
</feature>
<feature type="active site" description="Charge relay system" evidence="5 6">
    <location>
        <position position="143"/>
    </location>
</feature>
<dbReference type="GO" id="GO:0006508">
    <property type="term" value="P:proteolysis"/>
    <property type="evidence" value="ECO:0007669"/>
    <property type="project" value="UniProtKB-KW"/>
</dbReference>
<evidence type="ECO:0000256" key="2">
    <source>
        <dbReference type="ARBA" id="ARBA00022670"/>
    </source>
</evidence>
<evidence type="ECO:0000256" key="7">
    <source>
        <dbReference type="SAM" id="MobiDB-lite"/>
    </source>
</evidence>
<keyword evidence="10" id="KW-1185">Reference proteome</keyword>
<dbReference type="InterPro" id="IPR034045">
    <property type="entry name" value="Pep_S8_CspA-like"/>
</dbReference>
<dbReference type="CDD" id="cd07478">
    <property type="entry name" value="Peptidases_S8_CspA-like"/>
    <property type="match status" value="1"/>
</dbReference>
<dbReference type="Gene3D" id="3.40.50.200">
    <property type="entry name" value="Peptidase S8/S53 domain"/>
    <property type="match status" value="1"/>
</dbReference>
<evidence type="ECO:0000259" key="8">
    <source>
        <dbReference type="PROSITE" id="PS51829"/>
    </source>
</evidence>
<dbReference type="Gene3D" id="2.60.120.260">
    <property type="entry name" value="Galactose-binding domain-like"/>
    <property type="match status" value="1"/>
</dbReference>
<dbReference type="SUPFAM" id="SSF52743">
    <property type="entry name" value="Subtilisin-like"/>
    <property type="match status" value="1"/>
</dbReference>
<dbReference type="PROSITE" id="PS51829">
    <property type="entry name" value="P_HOMO_B"/>
    <property type="match status" value="1"/>
</dbReference>
<reference evidence="9 10" key="1">
    <citation type="journal article" date="2013" name="Nature">
        <title>Anaerobic oxidation of methane coupled to nitrate reduction in a novel archaeal lineage.</title>
        <authorList>
            <person name="Haroon M.F."/>
            <person name="Hu S."/>
            <person name="Shi Y."/>
            <person name="Imelfort M."/>
            <person name="Keller J."/>
            <person name="Hugenholtz P."/>
            <person name="Yuan Z."/>
            <person name="Tyson G.W."/>
        </authorList>
    </citation>
    <scope>NUCLEOTIDE SEQUENCE [LARGE SCALE GENOMIC DNA]</scope>
    <source>
        <strain evidence="9 10">ANME-2d</strain>
    </source>
</reference>
<feature type="active site" description="Charge relay system" evidence="5 6">
    <location>
        <position position="213"/>
    </location>
</feature>
<dbReference type="InterPro" id="IPR000209">
    <property type="entry name" value="Peptidase_S8/S53_dom"/>
</dbReference>
<dbReference type="RefSeq" id="WP_052368961.1">
    <property type="nucleotide sequence ID" value="NZ_JMIY01000007.1"/>
</dbReference>
<feature type="region of interest" description="Disordered" evidence="7">
    <location>
        <begin position="480"/>
        <end position="516"/>
    </location>
</feature>
<evidence type="ECO:0000313" key="9">
    <source>
        <dbReference type="EMBL" id="KCZ71055.1"/>
    </source>
</evidence>
<gene>
    <name evidence="9" type="ORF">ANME2D_03085</name>
</gene>
<dbReference type="PATRIC" id="fig|1392998.3.peg.2647"/>
<protein>
    <submittedName>
        <fullName evidence="9">Putative subtilisin-like proprotein convertase</fullName>
    </submittedName>
</protein>
<dbReference type="GO" id="GO:0004252">
    <property type="term" value="F:serine-type endopeptidase activity"/>
    <property type="evidence" value="ECO:0007669"/>
    <property type="project" value="UniProtKB-UniRule"/>
</dbReference>
<comment type="caution">
    <text evidence="9">The sequence shown here is derived from an EMBL/GenBank/DDBJ whole genome shotgun (WGS) entry which is preliminary data.</text>
</comment>
<dbReference type="Proteomes" id="UP000027153">
    <property type="component" value="Unassembled WGS sequence"/>
</dbReference>
<dbReference type="Pfam" id="PF01483">
    <property type="entry name" value="P_proprotein"/>
    <property type="match status" value="1"/>
</dbReference>
<evidence type="ECO:0000256" key="1">
    <source>
        <dbReference type="ARBA" id="ARBA00011073"/>
    </source>
</evidence>
<keyword evidence="3 6" id="KW-0378">Hydrolase</keyword>
<dbReference type="PROSITE" id="PS51892">
    <property type="entry name" value="SUBTILASE"/>
    <property type="match status" value="1"/>
</dbReference>
<keyword evidence="4 6" id="KW-0720">Serine protease</keyword>
<dbReference type="PANTHER" id="PTHR43399:SF4">
    <property type="entry name" value="CELL WALL-ASSOCIATED PROTEASE"/>
    <property type="match status" value="1"/>
</dbReference>
<name>A0A062V6M8_9EURY</name>
<dbReference type="PRINTS" id="PR00723">
    <property type="entry name" value="SUBTILISIN"/>
</dbReference>
<evidence type="ECO:0000256" key="6">
    <source>
        <dbReference type="PROSITE-ProRule" id="PRU01240"/>
    </source>
</evidence>
<dbReference type="PROSITE" id="PS00138">
    <property type="entry name" value="SUBTILASE_SER"/>
    <property type="match status" value="1"/>
</dbReference>
<accession>A0A062V6M8</accession>
<keyword evidence="2 6" id="KW-0645">Protease</keyword>
<evidence type="ECO:0000256" key="4">
    <source>
        <dbReference type="ARBA" id="ARBA00022825"/>
    </source>
</evidence>
<evidence type="ECO:0000256" key="5">
    <source>
        <dbReference type="PIRSR" id="PIRSR615500-1"/>
    </source>
</evidence>
<dbReference type="InterPro" id="IPR036852">
    <property type="entry name" value="Peptidase_S8/S53_dom_sf"/>
</dbReference>